<evidence type="ECO:0000256" key="1">
    <source>
        <dbReference type="ARBA" id="ARBA00022490"/>
    </source>
</evidence>
<keyword evidence="8" id="KW-1185">Reference proteome</keyword>
<feature type="domain" description="UreE urease accessory N-terminal" evidence="6">
    <location>
        <begin position="4"/>
        <end position="71"/>
    </location>
</feature>
<feature type="compositionally biased region" description="Basic residues" evidence="5">
    <location>
        <begin position="172"/>
        <end position="182"/>
    </location>
</feature>
<dbReference type="Pfam" id="PF02814">
    <property type="entry name" value="UreE_N"/>
    <property type="match status" value="1"/>
</dbReference>
<keyword evidence="1 4" id="KW-0963">Cytoplasm</keyword>
<protein>
    <recommendedName>
        <fullName evidence="4">Urease accessory protein UreE</fullName>
    </recommendedName>
</protein>
<dbReference type="NCBIfam" id="NF009754">
    <property type="entry name" value="PRK13261.1-6"/>
    <property type="match status" value="1"/>
</dbReference>
<dbReference type="Gene3D" id="2.60.260.20">
    <property type="entry name" value="Urease metallochaperone UreE, N-terminal domain"/>
    <property type="match status" value="1"/>
</dbReference>
<dbReference type="GO" id="GO:0016151">
    <property type="term" value="F:nickel cation binding"/>
    <property type="evidence" value="ECO:0007669"/>
    <property type="project" value="UniProtKB-UniRule"/>
</dbReference>
<dbReference type="InterPro" id="IPR036118">
    <property type="entry name" value="UreE_N_sf"/>
</dbReference>
<dbReference type="RefSeq" id="WP_089035261.1">
    <property type="nucleotide sequence ID" value="NZ_CP022278.1"/>
</dbReference>
<dbReference type="AlphaFoldDB" id="A0A220RZG8"/>
<dbReference type="SUPFAM" id="SSF69287">
    <property type="entry name" value="Urease metallochaperone UreE, N-terminal domain"/>
    <property type="match status" value="1"/>
</dbReference>
<comment type="subcellular location">
    <subcellularLocation>
        <location evidence="4">Cytoplasm</location>
    </subcellularLocation>
</comment>
<organism evidence="7 8">
    <name type="scientific">Neisseria chenwenguii</name>
    <dbReference type="NCBI Taxonomy" id="1853278"/>
    <lineage>
        <taxon>Bacteria</taxon>
        <taxon>Pseudomonadati</taxon>
        <taxon>Pseudomonadota</taxon>
        <taxon>Betaproteobacteria</taxon>
        <taxon>Neisseriales</taxon>
        <taxon>Neisseriaceae</taxon>
        <taxon>Neisseria</taxon>
    </lineage>
</organism>
<comment type="similarity">
    <text evidence="4">Belongs to the UreE family.</text>
</comment>
<dbReference type="SUPFAM" id="SSF69737">
    <property type="entry name" value="Urease metallochaperone UreE, C-terminal domain"/>
    <property type="match status" value="1"/>
</dbReference>
<dbReference type="GO" id="GO:0019627">
    <property type="term" value="P:urea metabolic process"/>
    <property type="evidence" value="ECO:0007669"/>
    <property type="project" value="InterPro"/>
</dbReference>
<evidence type="ECO:0000313" key="8">
    <source>
        <dbReference type="Proteomes" id="UP000198238"/>
    </source>
</evidence>
<dbReference type="InterPro" id="IPR012406">
    <property type="entry name" value="UreE"/>
</dbReference>
<accession>A0A220RZG8</accession>
<dbReference type="SMART" id="SM00988">
    <property type="entry name" value="UreE_N"/>
    <property type="match status" value="1"/>
</dbReference>
<gene>
    <name evidence="4" type="primary">ureE</name>
    <name evidence="7" type="ORF">BG910_01130</name>
</gene>
<proteinExistence type="inferred from homology"/>
<comment type="function">
    <text evidence="4">Involved in urease metallocenter assembly. Binds nickel. Probably functions as a nickel donor during metallocenter assembly.</text>
</comment>
<dbReference type="GO" id="GO:0065003">
    <property type="term" value="P:protein-containing complex assembly"/>
    <property type="evidence" value="ECO:0007669"/>
    <property type="project" value="InterPro"/>
</dbReference>
<dbReference type="HAMAP" id="MF_00822">
    <property type="entry name" value="UreE"/>
    <property type="match status" value="1"/>
</dbReference>
<keyword evidence="2 4" id="KW-0533">Nickel</keyword>
<evidence type="ECO:0000256" key="3">
    <source>
        <dbReference type="ARBA" id="ARBA00023186"/>
    </source>
</evidence>
<keyword evidence="3 4" id="KW-0143">Chaperone</keyword>
<dbReference type="GO" id="GO:0051082">
    <property type="term" value="F:unfolded protein binding"/>
    <property type="evidence" value="ECO:0007669"/>
    <property type="project" value="UniProtKB-UniRule"/>
</dbReference>
<dbReference type="GO" id="GO:0005737">
    <property type="term" value="C:cytoplasm"/>
    <property type="evidence" value="ECO:0007669"/>
    <property type="project" value="UniProtKB-SubCell"/>
</dbReference>
<evidence type="ECO:0000256" key="5">
    <source>
        <dbReference type="SAM" id="MobiDB-lite"/>
    </source>
</evidence>
<reference evidence="7 8" key="1">
    <citation type="submission" date="2017-06" db="EMBL/GenBank/DDBJ databases">
        <title>Neisseria chenwenguii sp. nov., isolated from the intestinal contents of Tibetan Plateau Pika in Yushu, Qinghai Province, China.</title>
        <authorList>
            <person name="Zhang G."/>
        </authorList>
    </citation>
    <scope>NUCLEOTIDE SEQUENCE [LARGE SCALE GENOMIC DNA]</scope>
    <source>
        <strain evidence="7 8">10023</strain>
    </source>
</reference>
<evidence type="ECO:0000313" key="7">
    <source>
        <dbReference type="EMBL" id="ASK26538.1"/>
    </source>
</evidence>
<dbReference type="CDD" id="cd00571">
    <property type="entry name" value="UreE"/>
    <property type="match status" value="1"/>
</dbReference>
<name>A0A220RZG8_9NEIS</name>
<dbReference type="GO" id="GO:0006457">
    <property type="term" value="P:protein folding"/>
    <property type="evidence" value="ECO:0007669"/>
    <property type="project" value="InterPro"/>
</dbReference>
<dbReference type="Gene3D" id="3.30.70.790">
    <property type="entry name" value="UreE, C-terminal domain"/>
    <property type="match status" value="1"/>
</dbReference>
<dbReference type="EMBL" id="CP022278">
    <property type="protein sequence ID" value="ASK26538.1"/>
    <property type="molecule type" value="Genomic_DNA"/>
</dbReference>
<evidence type="ECO:0000256" key="4">
    <source>
        <dbReference type="HAMAP-Rule" id="MF_00822"/>
    </source>
</evidence>
<evidence type="ECO:0000256" key="2">
    <source>
        <dbReference type="ARBA" id="ARBA00022596"/>
    </source>
</evidence>
<feature type="region of interest" description="Disordered" evidence="5">
    <location>
        <begin position="145"/>
        <end position="182"/>
    </location>
</feature>
<feature type="compositionally biased region" description="Basic residues" evidence="5">
    <location>
        <begin position="154"/>
        <end position="164"/>
    </location>
</feature>
<evidence type="ECO:0000259" key="6">
    <source>
        <dbReference type="SMART" id="SM00988"/>
    </source>
</evidence>
<dbReference type="PIRSF" id="PIRSF036402">
    <property type="entry name" value="Ureas_acces_UreE"/>
    <property type="match status" value="1"/>
</dbReference>
<dbReference type="KEGG" id="nei:BG910_01130"/>
<sequence length="182" mass="20532">MNLIIQDILPADTATADAAEHDTVALEWYEADRRILRKTTVQGRDIAFRLLREGRRLEHGALVYADAKLVIRVAIKPSETIVLSPKTLPDMARACYEIGNKHSPLFLDGDELLLTYDEPMFLWLQAAGFAPKKERRRLSHALRANSAQGVGGHSHGHAHNHGHSHNHDHAHPHSHSRHHHEH</sequence>
<dbReference type="InterPro" id="IPR004029">
    <property type="entry name" value="UreE_N"/>
</dbReference>
<dbReference type="Proteomes" id="UP000198238">
    <property type="component" value="Chromosome"/>
</dbReference>